<keyword evidence="1" id="KW-0812">Transmembrane</keyword>
<gene>
    <name evidence="3" type="ORF">ABID37_004331</name>
</gene>
<keyword evidence="1" id="KW-0472">Membrane</keyword>
<evidence type="ECO:0000256" key="1">
    <source>
        <dbReference type="SAM" id="Phobius"/>
    </source>
</evidence>
<dbReference type="InterPro" id="IPR041916">
    <property type="entry name" value="Anti_sigma_zinc_sf"/>
</dbReference>
<feature type="domain" description="Putative zinc-finger" evidence="2">
    <location>
        <begin position="9"/>
        <end position="34"/>
    </location>
</feature>
<dbReference type="Pfam" id="PF13490">
    <property type="entry name" value="zf-HC2"/>
    <property type="match status" value="1"/>
</dbReference>
<evidence type="ECO:0000313" key="3">
    <source>
        <dbReference type="EMBL" id="MET3794091.1"/>
    </source>
</evidence>
<dbReference type="RefSeq" id="WP_354198525.1">
    <property type="nucleotide sequence ID" value="NZ_JBEPML010000020.1"/>
</dbReference>
<dbReference type="InterPro" id="IPR027383">
    <property type="entry name" value="Znf_put"/>
</dbReference>
<dbReference type="Gene3D" id="1.10.10.1320">
    <property type="entry name" value="Anti-sigma factor, zinc-finger domain"/>
    <property type="match status" value="1"/>
</dbReference>
<sequence>MKRLDPVILNAFADGELEPEEAARVVMHLADCPADQAVVDGIMAMNATLARACEGPLHQPVPPAIRAAIFGPPAVASSARPARLRRLLAGWRVMVGAGALAAALAVAAAILLPPADAPMLTLGPLEPRSPMSEALDELASGQTRLVEKNTELGILASFAVQGGYCREFSLHHDTRPDLVALACNDAGGWHVAALQPASTPSSSSGYAPAGGDGDNPIGAYLDTRGAGLAMVPEEEAEALRAGWR</sequence>
<keyword evidence="4" id="KW-1185">Reference proteome</keyword>
<evidence type="ECO:0000313" key="4">
    <source>
        <dbReference type="Proteomes" id="UP001549076"/>
    </source>
</evidence>
<dbReference type="Proteomes" id="UP001549076">
    <property type="component" value="Unassembled WGS sequence"/>
</dbReference>
<dbReference type="EMBL" id="JBEPML010000020">
    <property type="protein sequence ID" value="MET3794091.1"/>
    <property type="molecule type" value="Genomic_DNA"/>
</dbReference>
<accession>A0ABV2N5K8</accession>
<comment type="caution">
    <text evidence="3">The sequence shown here is derived from an EMBL/GenBank/DDBJ whole genome shotgun (WGS) entry which is preliminary data.</text>
</comment>
<feature type="transmembrane region" description="Helical" evidence="1">
    <location>
        <begin position="89"/>
        <end position="112"/>
    </location>
</feature>
<reference evidence="3 4" key="1">
    <citation type="submission" date="2024-06" db="EMBL/GenBank/DDBJ databases">
        <title>Genomic Encyclopedia of Type Strains, Phase IV (KMG-IV): sequencing the most valuable type-strain genomes for metagenomic binning, comparative biology and taxonomic classification.</title>
        <authorList>
            <person name="Goeker M."/>
        </authorList>
    </citation>
    <scope>NUCLEOTIDE SEQUENCE [LARGE SCALE GENOMIC DNA]</scope>
    <source>
        <strain evidence="3 4">DSM 27865</strain>
    </source>
</reference>
<keyword evidence="1" id="KW-1133">Transmembrane helix</keyword>
<evidence type="ECO:0000259" key="2">
    <source>
        <dbReference type="Pfam" id="PF13490"/>
    </source>
</evidence>
<organism evidence="3 4">
    <name type="scientific">Aquamicrobium terrae</name>
    <dbReference type="NCBI Taxonomy" id="1324945"/>
    <lineage>
        <taxon>Bacteria</taxon>
        <taxon>Pseudomonadati</taxon>
        <taxon>Pseudomonadota</taxon>
        <taxon>Alphaproteobacteria</taxon>
        <taxon>Hyphomicrobiales</taxon>
        <taxon>Phyllobacteriaceae</taxon>
        <taxon>Aquamicrobium</taxon>
    </lineage>
</organism>
<proteinExistence type="predicted"/>
<protein>
    <recommendedName>
        <fullName evidence="2">Putative zinc-finger domain-containing protein</fullName>
    </recommendedName>
</protein>
<name>A0ABV2N5K8_9HYPH</name>